<dbReference type="PROSITE" id="PS50888">
    <property type="entry name" value="BHLH"/>
    <property type="match status" value="1"/>
</dbReference>
<dbReference type="GO" id="GO:0005634">
    <property type="term" value="C:nucleus"/>
    <property type="evidence" value="ECO:0007669"/>
    <property type="project" value="TreeGrafter"/>
</dbReference>
<protein>
    <recommendedName>
        <fullName evidence="2">BHLH domain-containing protein</fullName>
    </recommendedName>
</protein>
<accession>A0A8S3ZQW9</accession>
<dbReference type="Pfam" id="PF00010">
    <property type="entry name" value="HLH"/>
    <property type="match status" value="1"/>
</dbReference>
<keyword evidence="4" id="KW-1185">Reference proteome</keyword>
<dbReference type="Proteomes" id="UP000678393">
    <property type="component" value="Unassembled WGS sequence"/>
</dbReference>
<dbReference type="GO" id="GO:0061564">
    <property type="term" value="P:axon development"/>
    <property type="evidence" value="ECO:0007669"/>
    <property type="project" value="TreeGrafter"/>
</dbReference>
<dbReference type="Gene3D" id="4.10.280.10">
    <property type="entry name" value="Helix-loop-helix DNA-binding domain"/>
    <property type="match status" value="1"/>
</dbReference>
<sequence>MEELSSNSEIKSQANFCGKNYCSLDSAYNQSPDSNSNMSDTAGSPDISSFPSSFIDFSSPYSAYSSGQFTGHYHQDGSQVHGQQSYNHVAFSSFFQEASSVDPLTGKRKSPKCYEISRVGATERERTRMHMLNDAFDDLRKVVPKSNLSEHQKLSKIATLRLAIHYISALASTLKATGTEIRLVKDTGVCDRRGRRRGRGGRRSKMPHSLPCPSVTMARNDIPQGAAYYHQQFHYHANGHANSHANVQSNHQPPGQFQQHHHHHLQQPHSQHLPQQHHLQQLQQQQFLHLHGRCQESVNKSKAIFEENPNMQLLCSL</sequence>
<dbReference type="EMBL" id="CAJHNH020003668">
    <property type="protein sequence ID" value="CAG5129752.1"/>
    <property type="molecule type" value="Genomic_DNA"/>
</dbReference>
<evidence type="ECO:0000313" key="3">
    <source>
        <dbReference type="EMBL" id="CAG5129752.1"/>
    </source>
</evidence>
<dbReference type="CDD" id="cd11390">
    <property type="entry name" value="bHLH_TS"/>
    <property type="match status" value="1"/>
</dbReference>
<dbReference type="AlphaFoldDB" id="A0A8S3ZQW9"/>
<evidence type="ECO:0000256" key="1">
    <source>
        <dbReference type="SAM" id="MobiDB-lite"/>
    </source>
</evidence>
<feature type="domain" description="BHLH" evidence="2">
    <location>
        <begin position="116"/>
        <end position="170"/>
    </location>
</feature>
<proteinExistence type="predicted"/>
<feature type="region of interest" description="Disordered" evidence="1">
    <location>
        <begin position="192"/>
        <end position="214"/>
    </location>
</feature>
<dbReference type="GO" id="GO:0070888">
    <property type="term" value="F:E-box binding"/>
    <property type="evidence" value="ECO:0007669"/>
    <property type="project" value="TreeGrafter"/>
</dbReference>
<feature type="region of interest" description="Disordered" evidence="1">
    <location>
        <begin position="242"/>
        <end position="277"/>
    </location>
</feature>
<feature type="compositionally biased region" description="Basic residues" evidence="1">
    <location>
        <begin position="193"/>
        <end position="206"/>
    </location>
</feature>
<dbReference type="GO" id="GO:0007423">
    <property type="term" value="P:sensory organ development"/>
    <property type="evidence" value="ECO:0007669"/>
    <property type="project" value="TreeGrafter"/>
</dbReference>
<feature type="compositionally biased region" description="Low complexity" evidence="1">
    <location>
        <begin position="267"/>
        <end position="277"/>
    </location>
</feature>
<dbReference type="GO" id="GO:0046983">
    <property type="term" value="F:protein dimerization activity"/>
    <property type="evidence" value="ECO:0007669"/>
    <property type="project" value="InterPro"/>
</dbReference>
<dbReference type="SUPFAM" id="SSF47459">
    <property type="entry name" value="HLH, helix-loop-helix DNA-binding domain"/>
    <property type="match status" value="1"/>
</dbReference>
<dbReference type="SMART" id="SM00353">
    <property type="entry name" value="HLH"/>
    <property type="match status" value="1"/>
</dbReference>
<evidence type="ECO:0000259" key="2">
    <source>
        <dbReference type="PROSITE" id="PS50888"/>
    </source>
</evidence>
<name>A0A8S3ZQW9_9EUPU</name>
<dbReference type="InterPro" id="IPR036638">
    <property type="entry name" value="HLH_DNA-bd_sf"/>
</dbReference>
<dbReference type="GO" id="GO:0045944">
    <property type="term" value="P:positive regulation of transcription by RNA polymerase II"/>
    <property type="evidence" value="ECO:0007669"/>
    <property type="project" value="TreeGrafter"/>
</dbReference>
<reference evidence="3" key="1">
    <citation type="submission" date="2021-04" db="EMBL/GenBank/DDBJ databases">
        <authorList>
            <consortium name="Molecular Ecology Group"/>
        </authorList>
    </citation>
    <scope>NUCLEOTIDE SEQUENCE</scope>
</reference>
<dbReference type="InterPro" id="IPR050359">
    <property type="entry name" value="bHLH_transcription_factors"/>
</dbReference>
<evidence type="ECO:0000313" key="4">
    <source>
        <dbReference type="Proteomes" id="UP000678393"/>
    </source>
</evidence>
<dbReference type="OrthoDB" id="10039134at2759"/>
<comment type="caution">
    <text evidence="3">The sequence shown here is derived from an EMBL/GenBank/DDBJ whole genome shotgun (WGS) entry which is preliminary data.</text>
</comment>
<organism evidence="3 4">
    <name type="scientific">Candidula unifasciata</name>
    <dbReference type="NCBI Taxonomy" id="100452"/>
    <lineage>
        <taxon>Eukaryota</taxon>
        <taxon>Metazoa</taxon>
        <taxon>Spiralia</taxon>
        <taxon>Lophotrochozoa</taxon>
        <taxon>Mollusca</taxon>
        <taxon>Gastropoda</taxon>
        <taxon>Heterobranchia</taxon>
        <taxon>Euthyneura</taxon>
        <taxon>Panpulmonata</taxon>
        <taxon>Eupulmonata</taxon>
        <taxon>Stylommatophora</taxon>
        <taxon>Helicina</taxon>
        <taxon>Helicoidea</taxon>
        <taxon>Geomitridae</taxon>
        <taxon>Candidula</taxon>
    </lineage>
</organism>
<gene>
    <name evidence="3" type="ORF">CUNI_LOCUS15310</name>
</gene>
<dbReference type="PANTHER" id="PTHR19290">
    <property type="entry name" value="BASIC HELIX-LOOP-HELIX PROTEIN NEUROGENIN-RELATED"/>
    <property type="match status" value="1"/>
</dbReference>
<dbReference type="GO" id="GO:0003700">
    <property type="term" value="F:DNA-binding transcription factor activity"/>
    <property type="evidence" value="ECO:0007669"/>
    <property type="project" value="TreeGrafter"/>
</dbReference>
<dbReference type="InterPro" id="IPR011598">
    <property type="entry name" value="bHLH_dom"/>
</dbReference>